<dbReference type="AlphaFoldDB" id="A0A0N1I2L5"/>
<evidence type="ECO:0000313" key="9">
    <source>
        <dbReference type="Proteomes" id="UP000038009"/>
    </source>
</evidence>
<comment type="subcellular location">
    <subcellularLocation>
        <location evidence="1">Membrane</location>
        <topology evidence="1">Multi-pass membrane protein</topology>
    </subcellularLocation>
</comment>
<keyword evidence="9" id="KW-1185">Reference proteome</keyword>
<feature type="transmembrane region" description="Helical" evidence="6">
    <location>
        <begin position="414"/>
        <end position="436"/>
    </location>
</feature>
<keyword evidence="2 6" id="KW-0812">Transmembrane</keyword>
<dbReference type="Pfam" id="PF01490">
    <property type="entry name" value="Aa_trans"/>
    <property type="match status" value="1"/>
</dbReference>
<dbReference type="InterPro" id="IPR013057">
    <property type="entry name" value="AA_transpt_TM"/>
</dbReference>
<proteinExistence type="predicted"/>
<dbReference type="GO" id="GO:0016020">
    <property type="term" value="C:membrane"/>
    <property type="evidence" value="ECO:0007669"/>
    <property type="project" value="UniProtKB-SubCell"/>
</dbReference>
<accession>A0A0N1I2L5</accession>
<feature type="transmembrane region" description="Helical" evidence="6">
    <location>
        <begin position="230"/>
        <end position="249"/>
    </location>
</feature>
<feature type="transmembrane region" description="Helical" evidence="6">
    <location>
        <begin position="154"/>
        <end position="181"/>
    </location>
</feature>
<dbReference type="PANTHER" id="PTHR22950:SF702">
    <property type="entry name" value="AMINO ACID TRANSPORTER PROTEIN"/>
    <property type="match status" value="1"/>
</dbReference>
<sequence>MSRSREPDNHQRESSYLNDGIDDGSSNSENTSNDHIDRVEKHQVPTYVSDDLTPDVTEEVAKKERNVLKRFSEWLIPYGGIVSNCFSLGSVTLGGGIISMPSSFAMSGIVMSVIYLVVITAVTVYTMTLLGYAMEKTGAYTFEDLARVLFGRGWDYFVGFVLWLSCFGTAVAYISAVSSLISPILEKSPGTPEYLLTTSGNRLVTSLIWLVLMVPVIIPKHVNSIRYVSAFGVMMVLYFVVAIVVHSSTNGMKKGMRGDMQYFTTGNRAIYGLSIFIFSFLCQAVTGNVMREQRPRPSVKQLTIASVISMTVCMLFYIMAGTFGYFDFADETQDSILYNFDPVHQPYMMVAYIGMLIKLCAAYAMNMLPCRNFVYHCLRWNVDTLPYWKHIAVVVSMSTVVLVCGLFIPSVNTALGLVGSLCGGFIGFLFPAYYWMYCGDWSIKTVGIWHWLATYFLVVCGVIAVVFGTIATVYFSFVV</sequence>
<evidence type="ECO:0000256" key="3">
    <source>
        <dbReference type="ARBA" id="ARBA00022989"/>
    </source>
</evidence>
<name>A0A0N1I2L5_LEPSE</name>
<dbReference type="VEuPathDB" id="TriTrypDB:Lsey_0225_0070"/>
<feature type="transmembrane region" description="Helical" evidence="6">
    <location>
        <begin position="448"/>
        <end position="477"/>
    </location>
</feature>
<feature type="transmembrane region" description="Helical" evidence="6">
    <location>
        <begin position="302"/>
        <end position="326"/>
    </location>
</feature>
<feature type="transmembrane region" description="Helical" evidence="6">
    <location>
        <begin position="346"/>
        <end position="366"/>
    </location>
</feature>
<feature type="compositionally biased region" description="Basic and acidic residues" evidence="5">
    <location>
        <begin position="1"/>
        <end position="13"/>
    </location>
</feature>
<evidence type="ECO:0000259" key="7">
    <source>
        <dbReference type="Pfam" id="PF01490"/>
    </source>
</evidence>
<evidence type="ECO:0000256" key="6">
    <source>
        <dbReference type="SAM" id="Phobius"/>
    </source>
</evidence>
<feature type="transmembrane region" description="Helical" evidence="6">
    <location>
        <begin position="201"/>
        <end position="218"/>
    </location>
</feature>
<evidence type="ECO:0000313" key="8">
    <source>
        <dbReference type="EMBL" id="KPI84873.1"/>
    </source>
</evidence>
<keyword evidence="3 6" id="KW-1133">Transmembrane helix</keyword>
<feature type="transmembrane region" description="Helical" evidence="6">
    <location>
        <begin position="269"/>
        <end position="290"/>
    </location>
</feature>
<evidence type="ECO:0000256" key="2">
    <source>
        <dbReference type="ARBA" id="ARBA00022692"/>
    </source>
</evidence>
<feature type="transmembrane region" description="Helical" evidence="6">
    <location>
        <begin position="387"/>
        <end position="408"/>
    </location>
</feature>
<feature type="region of interest" description="Disordered" evidence="5">
    <location>
        <begin position="1"/>
        <end position="50"/>
    </location>
</feature>
<evidence type="ECO:0000256" key="1">
    <source>
        <dbReference type="ARBA" id="ARBA00004141"/>
    </source>
</evidence>
<reference evidence="8 9" key="1">
    <citation type="journal article" date="2015" name="PLoS Pathog.">
        <title>Leptomonas seymouri: Adaptations to the Dixenous Life Cycle Analyzed by Genome Sequencing, Transcriptome Profiling and Co-infection with Leishmania donovani.</title>
        <authorList>
            <person name="Kraeva N."/>
            <person name="Butenko A."/>
            <person name="Hlavacova J."/>
            <person name="Kostygov A."/>
            <person name="Myskova J."/>
            <person name="Grybchuk D."/>
            <person name="Lestinova T."/>
            <person name="Votypka J."/>
            <person name="Volf P."/>
            <person name="Opperdoes F."/>
            <person name="Flegontov P."/>
            <person name="Lukes J."/>
            <person name="Yurchenko V."/>
        </authorList>
    </citation>
    <scope>NUCLEOTIDE SEQUENCE [LARGE SCALE GENOMIC DNA]</scope>
    <source>
        <strain evidence="8 9">ATCC 30220</strain>
    </source>
</reference>
<evidence type="ECO:0000256" key="5">
    <source>
        <dbReference type="SAM" id="MobiDB-lite"/>
    </source>
</evidence>
<feature type="transmembrane region" description="Helical" evidence="6">
    <location>
        <begin position="75"/>
        <end position="98"/>
    </location>
</feature>
<feature type="transmembrane region" description="Helical" evidence="6">
    <location>
        <begin position="104"/>
        <end position="133"/>
    </location>
</feature>
<gene>
    <name evidence="8" type="ORF">ABL78_6078</name>
</gene>
<comment type="caution">
    <text evidence="8">The sequence shown here is derived from an EMBL/GenBank/DDBJ whole genome shotgun (WGS) entry which is preliminary data.</text>
</comment>
<dbReference type="Proteomes" id="UP000038009">
    <property type="component" value="Unassembled WGS sequence"/>
</dbReference>
<organism evidence="8 9">
    <name type="scientific">Leptomonas seymouri</name>
    <dbReference type="NCBI Taxonomy" id="5684"/>
    <lineage>
        <taxon>Eukaryota</taxon>
        <taxon>Discoba</taxon>
        <taxon>Euglenozoa</taxon>
        <taxon>Kinetoplastea</taxon>
        <taxon>Metakinetoplastina</taxon>
        <taxon>Trypanosomatida</taxon>
        <taxon>Trypanosomatidae</taxon>
        <taxon>Leishmaniinae</taxon>
        <taxon>Leptomonas</taxon>
    </lineage>
</organism>
<dbReference type="OrthoDB" id="28208at2759"/>
<feature type="domain" description="Amino acid transporter transmembrane" evidence="7">
    <location>
        <begin position="85"/>
        <end position="473"/>
    </location>
</feature>
<protein>
    <submittedName>
        <fullName evidence="8">Amino acid permease 3</fullName>
    </submittedName>
</protein>
<dbReference type="Gene3D" id="1.20.1740.10">
    <property type="entry name" value="Amino acid/polyamine transporter I"/>
    <property type="match status" value="1"/>
</dbReference>
<feature type="compositionally biased region" description="Basic and acidic residues" evidence="5">
    <location>
        <begin position="32"/>
        <end position="43"/>
    </location>
</feature>
<dbReference type="EMBL" id="LJSK01000225">
    <property type="protein sequence ID" value="KPI84873.1"/>
    <property type="molecule type" value="Genomic_DNA"/>
</dbReference>
<dbReference type="PANTHER" id="PTHR22950">
    <property type="entry name" value="AMINO ACID TRANSPORTER"/>
    <property type="match status" value="1"/>
</dbReference>
<dbReference type="GO" id="GO:0015179">
    <property type="term" value="F:L-amino acid transmembrane transporter activity"/>
    <property type="evidence" value="ECO:0007669"/>
    <property type="project" value="TreeGrafter"/>
</dbReference>
<keyword evidence="4 6" id="KW-0472">Membrane</keyword>
<dbReference type="OMA" id="CSAMAIY"/>
<evidence type="ECO:0000256" key="4">
    <source>
        <dbReference type="ARBA" id="ARBA00023136"/>
    </source>
</evidence>
<dbReference type="GO" id="GO:0005737">
    <property type="term" value="C:cytoplasm"/>
    <property type="evidence" value="ECO:0007669"/>
    <property type="project" value="TreeGrafter"/>
</dbReference>